<keyword evidence="2" id="KW-1185">Reference proteome</keyword>
<gene>
    <name evidence="1" type="ORF">GXP70_19350</name>
</gene>
<proteinExistence type="predicted"/>
<dbReference type="InterPro" id="IPR025365">
    <property type="entry name" value="DUF4269"/>
</dbReference>
<reference evidence="1 2" key="1">
    <citation type="submission" date="2020-01" db="EMBL/GenBank/DDBJ databases">
        <title>Paenibacillus sp. nov., isolated from tomato rhizosphere.</title>
        <authorList>
            <person name="Weon H.-Y."/>
            <person name="Lee S.A."/>
        </authorList>
    </citation>
    <scope>NUCLEOTIDE SEQUENCE [LARGE SCALE GENOMIC DNA]</scope>
    <source>
        <strain evidence="1 2">12200R-189</strain>
    </source>
</reference>
<dbReference type="AlphaFoldDB" id="A0A6C0G3G5"/>
<dbReference type="Pfam" id="PF14091">
    <property type="entry name" value="DUF4269"/>
    <property type="match status" value="1"/>
</dbReference>
<evidence type="ECO:0000313" key="2">
    <source>
        <dbReference type="Proteomes" id="UP000476064"/>
    </source>
</evidence>
<accession>A0A6C0G3G5</accession>
<dbReference type="KEGG" id="plyc:GXP70_19350"/>
<dbReference type="RefSeq" id="WP_162358361.1">
    <property type="nucleotide sequence ID" value="NZ_CP048209.1"/>
</dbReference>
<name>A0A6C0G3G5_9BACL</name>
<protein>
    <submittedName>
        <fullName evidence="1">DUF4269 domain-containing protein</fullName>
    </submittedName>
</protein>
<organism evidence="1 2">
    <name type="scientific">Paenibacillus lycopersici</name>
    <dbReference type="NCBI Taxonomy" id="2704462"/>
    <lineage>
        <taxon>Bacteria</taxon>
        <taxon>Bacillati</taxon>
        <taxon>Bacillota</taxon>
        <taxon>Bacilli</taxon>
        <taxon>Bacillales</taxon>
        <taxon>Paenibacillaceae</taxon>
        <taxon>Paenibacillus</taxon>
    </lineage>
</organism>
<dbReference type="EMBL" id="CP048209">
    <property type="protein sequence ID" value="QHT61924.1"/>
    <property type="molecule type" value="Genomic_DNA"/>
</dbReference>
<evidence type="ECO:0000313" key="1">
    <source>
        <dbReference type="EMBL" id="QHT61924.1"/>
    </source>
</evidence>
<sequence length="194" mass="21844">MHSFNEGTDWTNLSYLQRGSAVQAEVFALLTKHRVMDKLAAYDPVLVGTVPIGIETPASDLDVICRYADAERFESEVTERFGREIGFGCHRSGTGGSEYITANFMLERWPVEIYGARLPVREQNGYRHMVVEARLLALLGEAFRERIVRLKYEGVKTEPAFVRVLGIDGDPYEALLAIESWSDELLQALQSKEA</sequence>
<dbReference type="Proteomes" id="UP000476064">
    <property type="component" value="Chromosome"/>
</dbReference>